<proteinExistence type="predicted"/>
<evidence type="ECO:0000313" key="3">
    <source>
        <dbReference type="Proteomes" id="UP000784294"/>
    </source>
</evidence>
<name>A0A3S5BAJ0_9PLAT</name>
<dbReference type="EMBL" id="CAAALY010033956">
    <property type="protein sequence ID" value="VEL17730.1"/>
    <property type="molecule type" value="Genomic_DNA"/>
</dbReference>
<keyword evidence="3" id="KW-1185">Reference proteome</keyword>
<sequence length="222" mass="24368">MVSCFSLSPHSCTPFYTVFCLSFLNWLATAGSRDHLIKVWDLDQLVTGSGSGTNLGGGGGGGGNFSVGQTNYLLSPSGMMPTQQPMQLQQQQQYCPQLVYTVRTNNVCRLYSVATNLFSRLGRFVKETLWNAPSPMSSARIFVISSIGPLAGYIPKRFAAIVTERRHRKRRVTTCQSDQCSSENGYTITPLSVLAHPSTPALSQLLTCLQFTRQNVCPFLVI</sequence>
<protein>
    <submittedName>
        <fullName evidence="2">Uncharacterized protein</fullName>
    </submittedName>
</protein>
<feature type="signal peptide" evidence="1">
    <location>
        <begin position="1"/>
        <end position="30"/>
    </location>
</feature>
<keyword evidence="1" id="KW-0732">Signal</keyword>
<organism evidence="2 3">
    <name type="scientific">Protopolystoma xenopodis</name>
    <dbReference type="NCBI Taxonomy" id="117903"/>
    <lineage>
        <taxon>Eukaryota</taxon>
        <taxon>Metazoa</taxon>
        <taxon>Spiralia</taxon>
        <taxon>Lophotrochozoa</taxon>
        <taxon>Platyhelminthes</taxon>
        <taxon>Monogenea</taxon>
        <taxon>Polyopisthocotylea</taxon>
        <taxon>Polystomatidea</taxon>
        <taxon>Polystomatidae</taxon>
        <taxon>Protopolystoma</taxon>
    </lineage>
</organism>
<dbReference type="AlphaFoldDB" id="A0A3S5BAJ0"/>
<feature type="chain" id="PRO_5018614360" evidence="1">
    <location>
        <begin position="31"/>
        <end position="222"/>
    </location>
</feature>
<evidence type="ECO:0000256" key="1">
    <source>
        <dbReference type="SAM" id="SignalP"/>
    </source>
</evidence>
<dbReference type="Proteomes" id="UP000784294">
    <property type="component" value="Unassembled WGS sequence"/>
</dbReference>
<evidence type="ECO:0000313" key="2">
    <source>
        <dbReference type="EMBL" id="VEL17730.1"/>
    </source>
</evidence>
<accession>A0A3S5BAJ0</accession>
<reference evidence="2" key="1">
    <citation type="submission" date="2018-11" db="EMBL/GenBank/DDBJ databases">
        <authorList>
            <consortium name="Pathogen Informatics"/>
        </authorList>
    </citation>
    <scope>NUCLEOTIDE SEQUENCE</scope>
</reference>
<gene>
    <name evidence="2" type="ORF">PXEA_LOCUS11170</name>
</gene>
<comment type="caution">
    <text evidence="2">The sequence shown here is derived from an EMBL/GenBank/DDBJ whole genome shotgun (WGS) entry which is preliminary data.</text>
</comment>